<organism evidence="2 3">
    <name type="scientific">Acinetobacter pecorum</name>
    <dbReference type="NCBI Taxonomy" id="2762215"/>
    <lineage>
        <taxon>Bacteria</taxon>
        <taxon>Pseudomonadati</taxon>
        <taxon>Pseudomonadota</taxon>
        <taxon>Gammaproteobacteria</taxon>
        <taxon>Moraxellales</taxon>
        <taxon>Moraxellaceae</taxon>
        <taxon>Acinetobacter</taxon>
    </lineage>
</organism>
<sequence length="729" mass="78072">MKSKNLYFAKSQQGIATVLTVALVGIALIVSIAGTAYYLRAKQYAVASNHALIQEQANAWLGVEILQQYLSKLDKNDLDKLNDELKEPNRESIDLPINNLPDNIAITAKIDNVKKPTSESEPYTVTSTITSRNTISKSASTVQVVYEVKRGAIGTSNPSPLPNSGISAINIYTDVGVSGNVSITNSTGNAVDLNVVGSATLNEISNIDTLKVTGDLTVSNKTTNVNNIYADGNVTLNNPGAISVINTKKSIYLNGGNGSVEILKAGENIEWKNDTILVKYGYANNNITGAARNTTLSNRPASGDSTGVQLKAGDQIKCDSNKYKNIAAKSFTGNCGSANISNIQKILTSNEIPVIKISELGTSLSITPPMVNANCYDPEKKLNCSTNTVYTSNDTANYIFEYKDNKITVRVYNLDGFTDGTTFCLGSSTTSNISLQNTNNMQNSDHWGYLYEATVNGNSVNCSPTIKANIVRWYDQNKDQKMNITYNNGTWTIRRPNLNVNNYITDFANILKTPSIAPGVILFKGNLNIREGIYNNTLLATGNIESSSVNGNAIISAPNYAATRGGVEDAVCHANSALSKSSSGIIEKLDPLNGYFPRPTNFCSSKIAMISPTTALGDLALLAGSYTGIYNKASYVGGDIKLLSYTNNSPIYGNVIAGNNYTTDANLNLYGFLSIIGLGNNGKTTLTDLKIVIPTTTNTNIGAPTEDSGTGNQPTPSIPAATIKWVRYL</sequence>
<keyword evidence="1" id="KW-0812">Transmembrane</keyword>
<keyword evidence="3" id="KW-1185">Reference proteome</keyword>
<comment type="caution">
    <text evidence="2">The sequence shown here is derived from an EMBL/GenBank/DDBJ whole genome shotgun (WGS) entry which is preliminary data.</text>
</comment>
<dbReference type="Proteomes" id="UP000621930">
    <property type="component" value="Unassembled WGS sequence"/>
</dbReference>
<keyword evidence="1" id="KW-0472">Membrane</keyword>
<protein>
    <submittedName>
        <fullName evidence="2">Uncharacterized protein</fullName>
    </submittedName>
</protein>
<name>A0ABR8W0P0_9GAMM</name>
<dbReference type="RefSeq" id="WP_191731386.1">
    <property type="nucleotide sequence ID" value="NZ_JACSPT010000029.1"/>
</dbReference>
<proteinExistence type="predicted"/>
<keyword evidence="1" id="KW-1133">Transmembrane helix</keyword>
<dbReference type="EMBL" id="JACSPT010000029">
    <property type="protein sequence ID" value="MBD8010569.1"/>
    <property type="molecule type" value="Genomic_DNA"/>
</dbReference>
<evidence type="ECO:0000256" key="1">
    <source>
        <dbReference type="SAM" id="Phobius"/>
    </source>
</evidence>
<gene>
    <name evidence="2" type="ORF">H9629_14675</name>
</gene>
<reference evidence="2 3" key="1">
    <citation type="submission" date="2020-08" db="EMBL/GenBank/DDBJ databases">
        <title>A Genomic Blueprint of the Chicken Gut Microbiome.</title>
        <authorList>
            <person name="Gilroy R."/>
            <person name="Ravi A."/>
            <person name="Getino M."/>
            <person name="Pursley I."/>
            <person name="Horton D.L."/>
            <person name="Alikhan N.-F."/>
            <person name="Baker D."/>
            <person name="Gharbi K."/>
            <person name="Hall N."/>
            <person name="Watson M."/>
            <person name="Adriaenssens E.M."/>
            <person name="Foster-Nyarko E."/>
            <person name="Jarju S."/>
            <person name="Secka A."/>
            <person name="Antonio M."/>
            <person name="Oren A."/>
            <person name="Chaudhuri R."/>
            <person name="La Ragione R.M."/>
            <person name="Hildebrand F."/>
            <person name="Pallen M.J."/>
        </authorList>
    </citation>
    <scope>NUCLEOTIDE SEQUENCE [LARGE SCALE GENOMIC DNA]</scope>
    <source>
        <strain evidence="2 3">Sa1BUA6</strain>
    </source>
</reference>
<evidence type="ECO:0000313" key="2">
    <source>
        <dbReference type="EMBL" id="MBD8010569.1"/>
    </source>
</evidence>
<accession>A0ABR8W0P0</accession>
<feature type="transmembrane region" description="Helical" evidence="1">
    <location>
        <begin position="15"/>
        <end position="39"/>
    </location>
</feature>
<evidence type="ECO:0000313" key="3">
    <source>
        <dbReference type="Proteomes" id="UP000621930"/>
    </source>
</evidence>